<feature type="region of interest" description="Disordered" evidence="1">
    <location>
        <begin position="167"/>
        <end position="192"/>
    </location>
</feature>
<feature type="region of interest" description="Disordered" evidence="1">
    <location>
        <begin position="1"/>
        <end position="31"/>
    </location>
</feature>
<protein>
    <submittedName>
        <fullName evidence="3">Uncharacterized protein</fullName>
    </submittedName>
</protein>
<feature type="compositionally biased region" description="Polar residues" evidence="1">
    <location>
        <begin position="1"/>
        <end position="19"/>
    </location>
</feature>
<name>G4TIC4_SERID</name>
<keyword evidence="4" id="KW-1185">Reference proteome</keyword>
<dbReference type="EMBL" id="CAFZ01000105">
    <property type="protein sequence ID" value="CCA71090.1"/>
    <property type="molecule type" value="Genomic_DNA"/>
</dbReference>
<feature type="compositionally biased region" description="Low complexity" evidence="1">
    <location>
        <begin position="277"/>
        <end position="290"/>
    </location>
</feature>
<feature type="compositionally biased region" description="Low complexity" evidence="1">
    <location>
        <begin position="20"/>
        <end position="31"/>
    </location>
</feature>
<proteinExistence type="predicted"/>
<keyword evidence="2" id="KW-1133">Transmembrane helix</keyword>
<evidence type="ECO:0000313" key="4">
    <source>
        <dbReference type="Proteomes" id="UP000007148"/>
    </source>
</evidence>
<feature type="compositionally biased region" description="Polar residues" evidence="1">
    <location>
        <begin position="257"/>
        <end position="266"/>
    </location>
</feature>
<feature type="region of interest" description="Disordered" evidence="1">
    <location>
        <begin position="516"/>
        <end position="541"/>
    </location>
</feature>
<feature type="compositionally biased region" description="Polar residues" evidence="1">
    <location>
        <begin position="171"/>
        <end position="184"/>
    </location>
</feature>
<comment type="caution">
    <text evidence="3">The sequence shown here is derived from an EMBL/GenBank/DDBJ whole genome shotgun (WGS) entry which is preliminary data.</text>
</comment>
<organism evidence="3 4">
    <name type="scientific">Serendipita indica (strain DSM 11827)</name>
    <name type="common">Root endophyte fungus</name>
    <name type="synonym">Piriformospora indica</name>
    <dbReference type="NCBI Taxonomy" id="1109443"/>
    <lineage>
        <taxon>Eukaryota</taxon>
        <taxon>Fungi</taxon>
        <taxon>Dikarya</taxon>
        <taxon>Basidiomycota</taxon>
        <taxon>Agaricomycotina</taxon>
        <taxon>Agaricomycetes</taxon>
        <taxon>Sebacinales</taxon>
        <taxon>Serendipitaceae</taxon>
        <taxon>Serendipita</taxon>
    </lineage>
</organism>
<keyword evidence="2" id="KW-0812">Transmembrane</keyword>
<evidence type="ECO:0000256" key="1">
    <source>
        <dbReference type="SAM" id="MobiDB-lite"/>
    </source>
</evidence>
<sequence length="591" mass="63189">MDVSTFSSTTRPATSTSIRTSSGVLSTSSGSTAANIDTRLDTASELVSTTTEPVQANAQATHSTSPALNKTALIGIIVGGSCFVILVFLAILCLIWRRRRRRRTGKVEREYASSEEGVQAPPTRPSHSRGPSREQVQQRSADNGPVYEAVHYEPQESVLPIPLVHEKDAASGTTTPNVRNSATLESEHMEDVKESTPLDPFASGYIPPPSPTPSEYVIVEHSAEQPLPPRTSRDKRESRSSLLDTIVPEEGAREYSTLGSTMSGRTSGLGHGRTRSGDGTTSPTPPSTKRSSNRLHKRRPSVESRSSFLRPNSPPMSQRSPTPIKFTGDPFNAPLEEEPVGRSRTSLDKAGQTSPKYELRELDAQTSPRPSISGRPSLDTIPAGDRAAGVGSITRKKSHIRSPSSPTRMIPHSPSFIGLGRRVGAASASALSLQHLHEYDPQNAPYLNAHSPTMADASVYDFDIYRSPDEAIQVPSSATNTHVPTSHPPPASAARLSAALNAADVYGSGSSRKRFSASMSDLPTIPSSPGPDALFPFPSAGNRLSTSMSTTQVNLYGREPTSSTATGKSKLGLEPTTNLYIPKESLDLPIS</sequence>
<feature type="region of interest" description="Disordered" evidence="1">
    <location>
        <begin position="104"/>
        <end position="142"/>
    </location>
</feature>
<gene>
    <name evidence="3" type="ORF">PIIN_05025</name>
</gene>
<dbReference type="HOGENOM" id="CLU_467816_0_0_1"/>
<feature type="transmembrane region" description="Helical" evidence="2">
    <location>
        <begin position="72"/>
        <end position="96"/>
    </location>
</feature>
<evidence type="ECO:0000313" key="3">
    <source>
        <dbReference type="EMBL" id="CCA71090.1"/>
    </source>
</evidence>
<dbReference type="OrthoDB" id="3218328at2759"/>
<keyword evidence="2" id="KW-0472">Membrane</keyword>
<feature type="region of interest" description="Disordered" evidence="1">
    <location>
        <begin position="223"/>
        <end position="411"/>
    </location>
</feature>
<feature type="compositionally biased region" description="Polar residues" evidence="1">
    <location>
        <begin position="303"/>
        <end position="321"/>
    </location>
</feature>
<dbReference type="Proteomes" id="UP000007148">
    <property type="component" value="Unassembled WGS sequence"/>
</dbReference>
<evidence type="ECO:0000256" key="2">
    <source>
        <dbReference type="SAM" id="Phobius"/>
    </source>
</evidence>
<reference evidence="3 4" key="1">
    <citation type="journal article" date="2011" name="PLoS Pathog.">
        <title>Endophytic Life Strategies Decoded by Genome and Transcriptome Analyses of the Mutualistic Root Symbiont Piriformospora indica.</title>
        <authorList>
            <person name="Zuccaro A."/>
            <person name="Lahrmann U."/>
            <person name="Guldener U."/>
            <person name="Langen G."/>
            <person name="Pfiffi S."/>
            <person name="Biedenkopf D."/>
            <person name="Wong P."/>
            <person name="Samans B."/>
            <person name="Grimm C."/>
            <person name="Basiewicz M."/>
            <person name="Murat C."/>
            <person name="Martin F."/>
            <person name="Kogel K.H."/>
        </authorList>
    </citation>
    <scope>NUCLEOTIDE SEQUENCE [LARGE SCALE GENOMIC DNA]</scope>
    <source>
        <strain evidence="3 4">DSM 11827</strain>
    </source>
</reference>
<accession>G4TIC4</accession>
<dbReference type="AlphaFoldDB" id="G4TIC4"/>
<dbReference type="InParanoid" id="G4TIC4"/>
<feature type="compositionally biased region" description="Polar residues" evidence="1">
    <location>
        <begin position="517"/>
        <end position="527"/>
    </location>
</feature>